<feature type="domain" description="SHSP" evidence="4">
    <location>
        <begin position="22"/>
        <end position="134"/>
    </location>
</feature>
<name>A0A8T3C336_DENNO</name>
<dbReference type="Pfam" id="PF00011">
    <property type="entry name" value="HSP20"/>
    <property type="match status" value="1"/>
</dbReference>
<sequence>MELYRIHGSPWPLFFPMPLLFRAQSHANINVRWTQTPDSYLLSADLPGVRKEEIRVELEDSRYLVIRTELSSAEGGDDGDRRGKEFMKKFRLPAMVYVEGISAAYENGLLTVRVPRTIAAAVAAGRGRLRIDLAGDEVEEVLRGGGDAARAA</sequence>
<dbReference type="InterPro" id="IPR008978">
    <property type="entry name" value="HSP20-like_chaperone"/>
</dbReference>
<dbReference type="SUPFAM" id="SSF49764">
    <property type="entry name" value="HSP20-like chaperones"/>
    <property type="match status" value="1"/>
</dbReference>
<dbReference type="Proteomes" id="UP000829196">
    <property type="component" value="Unassembled WGS sequence"/>
</dbReference>
<evidence type="ECO:0000313" key="6">
    <source>
        <dbReference type="Proteomes" id="UP000829196"/>
    </source>
</evidence>
<dbReference type="Gene3D" id="2.60.40.790">
    <property type="match status" value="1"/>
</dbReference>
<evidence type="ECO:0000256" key="1">
    <source>
        <dbReference type="ARBA" id="ARBA00023016"/>
    </source>
</evidence>
<dbReference type="PROSITE" id="PS01031">
    <property type="entry name" value="SHSP"/>
    <property type="match status" value="1"/>
</dbReference>
<dbReference type="OrthoDB" id="1431247at2759"/>
<comment type="caution">
    <text evidence="5">The sequence shown here is derived from an EMBL/GenBank/DDBJ whole genome shotgun (WGS) entry which is preliminary data.</text>
</comment>
<evidence type="ECO:0000256" key="2">
    <source>
        <dbReference type="PROSITE-ProRule" id="PRU00285"/>
    </source>
</evidence>
<accession>A0A8T3C336</accession>
<protein>
    <recommendedName>
        <fullName evidence="4">SHSP domain-containing protein</fullName>
    </recommendedName>
</protein>
<evidence type="ECO:0000256" key="3">
    <source>
        <dbReference type="RuleBase" id="RU003616"/>
    </source>
</evidence>
<organism evidence="5 6">
    <name type="scientific">Dendrobium nobile</name>
    <name type="common">Orchid</name>
    <dbReference type="NCBI Taxonomy" id="94219"/>
    <lineage>
        <taxon>Eukaryota</taxon>
        <taxon>Viridiplantae</taxon>
        <taxon>Streptophyta</taxon>
        <taxon>Embryophyta</taxon>
        <taxon>Tracheophyta</taxon>
        <taxon>Spermatophyta</taxon>
        <taxon>Magnoliopsida</taxon>
        <taxon>Liliopsida</taxon>
        <taxon>Asparagales</taxon>
        <taxon>Orchidaceae</taxon>
        <taxon>Epidendroideae</taxon>
        <taxon>Malaxideae</taxon>
        <taxon>Dendrobiinae</taxon>
        <taxon>Dendrobium</taxon>
    </lineage>
</organism>
<keyword evidence="6" id="KW-1185">Reference proteome</keyword>
<gene>
    <name evidence="5" type="ORF">KFK09_002954</name>
</gene>
<dbReference type="InterPro" id="IPR002068">
    <property type="entry name" value="A-crystallin/Hsp20_dom"/>
</dbReference>
<evidence type="ECO:0000313" key="5">
    <source>
        <dbReference type="EMBL" id="KAI0527354.1"/>
    </source>
</evidence>
<dbReference type="AlphaFoldDB" id="A0A8T3C336"/>
<evidence type="ECO:0000259" key="4">
    <source>
        <dbReference type="PROSITE" id="PS01031"/>
    </source>
</evidence>
<reference evidence="5" key="1">
    <citation type="journal article" date="2022" name="Front. Genet.">
        <title>Chromosome-Scale Assembly of the Dendrobium nobile Genome Provides Insights Into the Molecular Mechanism of the Biosynthesis of the Medicinal Active Ingredient of Dendrobium.</title>
        <authorList>
            <person name="Xu Q."/>
            <person name="Niu S.-C."/>
            <person name="Li K.-L."/>
            <person name="Zheng P.-J."/>
            <person name="Zhang X.-J."/>
            <person name="Jia Y."/>
            <person name="Liu Y."/>
            <person name="Niu Y.-X."/>
            <person name="Yu L.-H."/>
            <person name="Chen D.-F."/>
            <person name="Zhang G.-Q."/>
        </authorList>
    </citation>
    <scope>NUCLEOTIDE SEQUENCE</scope>
    <source>
        <tissue evidence="5">Leaf</tissue>
    </source>
</reference>
<dbReference type="PANTHER" id="PTHR11527">
    <property type="entry name" value="HEAT-SHOCK PROTEIN 20 FAMILY MEMBER"/>
    <property type="match status" value="1"/>
</dbReference>
<comment type="similarity">
    <text evidence="2 3">Belongs to the small heat shock protein (HSP20) family.</text>
</comment>
<dbReference type="EMBL" id="JAGYWB010000003">
    <property type="protein sequence ID" value="KAI0527354.1"/>
    <property type="molecule type" value="Genomic_DNA"/>
</dbReference>
<dbReference type="InterPro" id="IPR031107">
    <property type="entry name" value="Small_HSP"/>
</dbReference>
<dbReference type="SMR" id="A0A8T3C336"/>
<proteinExistence type="inferred from homology"/>
<keyword evidence="1" id="KW-0346">Stress response</keyword>